<dbReference type="AlphaFoldDB" id="A0A8H8V2S5"/>
<evidence type="ECO:0000256" key="1">
    <source>
        <dbReference type="SAM" id="MobiDB-lite"/>
    </source>
</evidence>
<comment type="caution">
    <text evidence="2">The sequence shown here is derived from an EMBL/GenBank/DDBJ whole genome shotgun (WGS) entry which is preliminary data.</text>
</comment>
<name>A0A8H8V2S5_ORBOL</name>
<feature type="region of interest" description="Disordered" evidence="1">
    <location>
        <begin position="113"/>
        <end position="133"/>
    </location>
</feature>
<gene>
    <name evidence="2" type="ORF">TWF679_009411</name>
</gene>
<organism evidence="2 3">
    <name type="scientific">Orbilia oligospora</name>
    <name type="common">Nematode-trapping fungus</name>
    <name type="synonym">Arthrobotrys oligospora</name>
    <dbReference type="NCBI Taxonomy" id="2813651"/>
    <lineage>
        <taxon>Eukaryota</taxon>
        <taxon>Fungi</taxon>
        <taxon>Dikarya</taxon>
        <taxon>Ascomycota</taxon>
        <taxon>Pezizomycotina</taxon>
        <taxon>Orbiliomycetes</taxon>
        <taxon>Orbiliales</taxon>
        <taxon>Orbiliaceae</taxon>
        <taxon>Orbilia</taxon>
    </lineage>
</organism>
<accession>A0A8H8V2S5</accession>
<evidence type="ECO:0000313" key="3">
    <source>
        <dbReference type="Proteomes" id="UP000614610"/>
    </source>
</evidence>
<proteinExistence type="predicted"/>
<evidence type="ECO:0000313" key="2">
    <source>
        <dbReference type="EMBL" id="KAF3205188.1"/>
    </source>
</evidence>
<protein>
    <submittedName>
        <fullName evidence="2">Uncharacterized protein</fullName>
    </submittedName>
</protein>
<dbReference type="OrthoDB" id="5290486at2759"/>
<reference evidence="2" key="1">
    <citation type="submission" date="2019-06" db="EMBL/GenBank/DDBJ databases">
        <authorList>
            <person name="Palmer J.M."/>
        </authorList>
    </citation>
    <scope>NUCLEOTIDE SEQUENCE</scope>
    <source>
        <strain evidence="2">TWF679</strain>
    </source>
</reference>
<sequence length="133" mass="14759">MGGHTAPSLADFIFDLPFASELGVSKEEAEKYEEMRYSYYEHRATPNEDICAESIIRYLKALTDPPEPVSSFMTLLVEAGVLEDPASETTIVVGESNLGPGLDKQLKGLGESFLELEPEENRPKSLDEDLYVE</sequence>
<dbReference type="EMBL" id="WIWT01000066">
    <property type="protein sequence ID" value="KAF3205188.1"/>
    <property type="molecule type" value="Genomic_DNA"/>
</dbReference>
<dbReference type="Proteomes" id="UP000614610">
    <property type="component" value="Unassembled WGS sequence"/>
</dbReference>